<feature type="domain" description="DUF7745" evidence="2">
    <location>
        <begin position="37"/>
        <end position="118"/>
    </location>
</feature>
<reference evidence="3 4" key="1">
    <citation type="journal article" date="2019" name="Genome Biol. Evol.">
        <title>Insights into the evolution of the New World diploid cottons (Gossypium, subgenus Houzingenia) based on genome sequencing.</title>
        <authorList>
            <person name="Grover C.E."/>
            <person name="Arick M.A. 2nd"/>
            <person name="Thrash A."/>
            <person name="Conover J.L."/>
            <person name="Sanders W.S."/>
            <person name="Peterson D.G."/>
            <person name="Frelichowski J.E."/>
            <person name="Scheffler J.A."/>
            <person name="Scheffler B.E."/>
            <person name="Wendel J.F."/>
        </authorList>
    </citation>
    <scope>NUCLEOTIDE SEQUENCE [LARGE SCALE GENOMIC DNA]</scope>
    <source>
        <strain evidence="3">6</strain>
        <tissue evidence="3">Leaf</tissue>
    </source>
</reference>
<evidence type="ECO:0000256" key="1">
    <source>
        <dbReference type="SAM" id="Coils"/>
    </source>
</evidence>
<evidence type="ECO:0000313" key="4">
    <source>
        <dbReference type="Proteomes" id="UP000593575"/>
    </source>
</evidence>
<dbReference type="AlphaFoldDB" id="A0A7J9ISR2"/>
<evidence type="ECO:0000259" key="2">
    <source>
        <dbReference type="Pfam" id="PF24924"/>
    </source>
</evidence>
<keyword evidence="1" id="KW-0175">Coiled coil</keyword>
<accession>A0A7J9ISR2</accession>
<protein>
    <recommendedName>
        <fullName evidence="2">DUF7745 domain-containing protein</fullName>
    </recommendedName>
</protein>
<dbReference type="PANTHER" id="PTHR48200:SF1">
    <property type="entry name" value="AMINOTRANSFERASE-LIKE PLANT MOBILE DOMAIN-CONTAINING PROTEIN"/>
    <property type="match status" value="1"/>
</dbReference>
<evidence type="ECO:0000313" key="3">
    <source>
        <dbReference type="EMBL" id="MBA0825137.1"/>
    </source>
</evidence>
<dbReference type="Pfam" id="PF24924">
    <property type="entry name" value="DUF7745"/>
    <property type="match status" value="1"/>
</dbReference>
<dbReference type="InterPro" id="IPR056647">
    <property type="entry name" value="DUF7745"/>
</dbReference>
<name>A0A7J9ISR2_9ROSI</name>
<gene>
    <name evidence="3" type="ORF">Goarm_021744</name>
</gene>
<comment type="caution">
    <text evidence="3">The sequence shown here is derived from an EMBL/GenBank/DDBJ whole genome shotgun (WGS) entry which is preliminary data.</text>
</comment>
<organism evidence="3 4">
    <name type="scientific">Gossypium armourianum</name>
    <dbReference type="NCBI Taxonomy" id="34283"/>
    <lineage>
        <taxon>Eukaryota</taxon>
        <taxon>Viridiplantae</taxon>
        <taxon>Streptophyta</taxon>
        <taxon>Embryophyta</taxon>
        <taxon>Tracheophyta</taxon>
        <taxon>Spermatophyta</taxon>
        <taxon>Magnoliopsida</taxon>
        <taxon>eudicotyledons</taxon>
        <taxon>Gunneridae</taxon>
        <taxon>Pentapetalae</taxon>
        <taxon>rosids</taxon>
        <taxon>malvids</taxon>
        <taxon>Malvales</taxon>
        <taxon>Malvaceae</taxon>
        <taxon>Malvoideae</taxon>
        <taxon>Gossypium</taxon>
    </lineage>
</organism>
<proteinExistence type="predicted"/>
<sequence length="342" mass="39764">MSEQWVATQIKQKRDSKCIPWKSLRDLILVHPDARKRVEFFALSIYGLVIFPKTLGHVDDAVSTLFDLLDKRVMPVLVILAKTFRSLSVCQRAGEGRFIGCAQLLLAWFHSHFWKAHWMIPDEILYRCGDFDWVPLLGIWGAIGYAPPLVLRQYRSRQFIPTTQGLAQCEFAYKCDNFKKKLEIVKQAFEKKSSELGKMIERLGEEKIQLRLDVDVQKLEAEKMRKGKNKAAEDLDSLKTDYKKLRLSIRTTGLGKISKQWRDLLESRDEKVGLRARVMVLEKSLHQHHSRNSVIELKASLTKIEELKGKIEELEVALQNCELRVELFETNNEHWKEQLQCS</sequence>
<dbReference type="PANTHER" id="PTHR48200">
    <property type="entry name" value="PROTEIN, PUTATIVE-RELATED"/>
    <property type="match status" value="1"/>
</dbReference>
<keyword evidence="4" id="KW-1185">Reference proteome</keyword>
<feature type="coiled-coil region" evidence="1">
    <location>
        <begin position="297"/>
        <end position="338"/>
    </location>
</feature>
<dbReference type="Proteomes" id="UP000593575">
    <property type="component" value="Unassembled WGS sequence"/>
</dbReference>
<dbReference type="EMBL" id="JABFAE010000003">
    <property type="protein sequence ID" value="MBA0825137.1"/>
    <property type="molecule type" value="Genomic_DNA"/>
</dbReference>